<evidence type="ECO:0000313" key="3">
    <source>
        <dbReference type="Proteomes" id="UP001195769"/>
    </source>
</evidence>
<feature type="region of interest" description="Disordered" evidence="1">
    <location>
        <begin position="542"/>
        <end position="572"/>
    </location>
</feature>
<dbReference type="AlphaFoldDB" id="A0AAD4HEQ9"/>
<feature type="compositionally biased region" description="Low complexity" evidence="1">
    <location>
        <begin position="32"/>
        <end position="41"/>
    </location>
</feature>
<protein>
    <submittedName>
        <fullName evidence="2">Uncharacterized protein</fullName>
    </submittedName>
</protein>
<sequence length="860" mass="95994">MSSPSRSQPSSPPRVSSPPPPSSSPGPPSPLNSPTSSPLSSGRATTPETSLFYSSSKSGSSPNTMNSDLCTSPLSTRPEKTLGISAKETDSIFFDPSKSPNPRCAARRQFIHNRMMRKQHPYPVYPAPIEVRYAARVMGQERKPYVSLETFLQHIGYLENGLAQLRSSTLYKGYKAKLAARETARQRLVVTAWEIEESERFTAFLDALHSENEERLGFADEELQNFRRIFSERDRTEVDDDRDYLQAIYEDECEILHVTSAQAEQISKILGSRTKDAFLQSGPADSQSRFPSLEIHDDDDIVLDDSSDLDSEEECLGAPVGAGEAPDDWLFSCMPFQSRRMLCGYLPVPCALIAPLLLESSLCMPVKHAKGKTTIPKPTRGSGLNPSHVPADTQMCLSDEQPHEPMANVFNPHDGFSSSTRYDNYNSFSAHAPSGYVPSFHPAHTYDTHMVPRTDPAYQSNPNNDIPPYEPPVFDYESYRSFDGSYSPRRLEHLSDFDNMQAPNPHHIQIPQLFDHNEEEPLEPRDALVPVATGEIPRSQVIHTTGPARSSNRRRRTRQLPGTPQFTHESPVVPATTQADVTATMHATPSHAGASGDNHYFQVTGPIRDQIFKCSKELVVGIALTKDAMASSTADKKRIIKSIIRKATPKIPGLNGIPRWENQTKDLATIWRAVIVMRTAVTTLTREGVVMAYGLFPPQGSPISPETFRMDRVRHLIRNNVFMHDYSFNVDGTLTIHSKFKNHFILHLVTRMVWNMRFQLDVLLVSPRRQLHFAMGLAGAITKRVLAEQAHLILTAPKSSPDADAFTFEMICSGMDDLTDEEKADLDGWKDHMVICGTSQQRRNELSDFDLDSNSDSDIA</sequence>
<dbReference type="Proteomes" id="UP001195769">
    <property type="component" value="Unassembled WGS sequence"/>
</dbReference>
<organism evidence="2 3">
    <name type="scientific">Suillus fuscotomentosus</name>
    <dbReference type="NCBI Taxonomy" id="1912939"/>
    <lineage>
        <taxon>Eukaryota</taxon>
        <taxon>Fungi</taxon>
        <taxon>Dikarya</taxon>
        <taxon>Basidiomycota</taxon>
        <taxon>Agaricomycotina</taxon>
        <taxon>Agaricomycetes</taxon>
        <taxon>Agaricomycetidae</taxon>
        <taxon>Boletales</taxon>
        <taxon>Suillineae</taxon>
        <taxon>Suillaceae</taxon>
        <taxon>Suillus</taxon>
    </lineage>
</organism>
<feature type="region of interest" description="Disordered" evidence="1">
    <location>
        <begin position="1"/>
        <end position="78"/>
    </location>
</feature>
<evidence type="ECO:0000313" key="2">
    <source>
        <dbReference type="EMBL" id="KAG1891884.1"/>
    </source>
</evidence>
<keyword evidence="3" id="KW-1185">Reference proteome</keyword>
<feature type="compositionally biased region" description="Pro residues" evidence="1">
    <location>
        <begin position="10"/>
        <end position="31"/>
    </location>
</feature>
<name>A0AAD4HEQ9_9AGAM</name>
<evidence type="ECO:0000256" key="1">
    <source>
        <dbReference type="SAM" id="MobiDB-lite"/>
    </source>
</evidence>
<accession>A0AAD4HEQ9</accession>
<dbReference type="GeneID" id="64672070"/>
<dbReference type="RefSeq" id="XP_041218360.1">
    <property type="nucleotide sequence ID" value="XM_041377772.1"/>
</dbReference>
<comment type="caution">
    <text evidence="2">The sequence shown here is derived from an EMBL/GenBank/DDBJ whole genome shotgun (WGS) entry which is preliminary data.</text>
</comment>
<gene>
    <name evidence="2" type="ORF">F5891DRAFT_986444</name>
</gene>
<proteinExistence type="predicted"/>
<dbReference type="EMBL" id="JABBWK010000118">
    <property type="protein sequence ID" value="KAG1891884.1"/>
    <property type="molecule type" value="Genomic_DNA"/>
</dbReference>
<reference evidence="2" key="1">
    <citation type="journal article" date="2020" name="New Phytol.">
        <title>Comparative genomics reveals dynamic genome evolution in host specialist ectomycorrhizal fungi.</title>
        <authorList>
            <person name="Lofgren L.A."/>
            <person name="Nguyen N.H."/>
            <person name="Vilgalys R."/>
            <person name="Ruytinx J."/>
            <person name="Liao H.L."/>
            <person name="Branco S."/>
            <person name="Kuo A."/>
            <person name="LaButti K."/>
            <person name="Lipzen A."/>
            <person name="Andreopoulos W."/>
            <person name="Pangilinan J."/>
            <person name="Riley R."/>
            <person name="Hundley H."/>
            <person name="Na H."/>
            <person name="Barry K."/>
            <person name="Grigoriev I.V."/>
            <person name="Stajich J.E."/>
            <person name="Kennedy P.G."/>
        </authorList>
    </citation>
    <scope>NUCLEOTIDE SEQUENCE</scope>
    <source>
        <strain evidence="2">FC203</strain>
    </source>
</reference>
<feature type="compositionally biased region" description="Low complexity" evidence="1">
    <location>
        <begin position="50"/>
        <end position="67"/>
    </location>
</feature>